<protein>
    <submittedName>
        <fullName evidence="1">Uncharacterized protein</fullName>
    </submittedName>
</protein>
<sequence>MHREQYRAQLKLRWRGGKLTECDVALPRSRPATIRTDEDTIALVRRLAQHYPDATIAGILNTQGRVTARGLRFNQNLVGNLRRHWKIPCFERSAELPDGELLSIRQAASKPSSTAGWCGRTPTGVLAGQLAQIELFDDLYHEPRQVITR</sequence>
<evidence type="ECO:0000313" key="1">
    <source>
        <dbReference type="EMBL" id="SFQ31544.1"/>
    </source>
</evidence>
<reference evidence="2" key="1">
    <citation type="submission" date="2016-10" db="EMBL/GenBank/DDBJ databases">
        <authorList>
            <person name="Varghese N."/>
            <person name="Submissions S."/>
        </authorList>
    </citation>
    <scope>NUCLEOTIDE SEQUENCE [LARGE SCALE GENOMIC DNA]</scope>
    <source>
        <strain evidence="2">DSM 17834</strain>
    </source>
</reference>
<proteinExistence type="predicted"/>
<name>A0A1I5XHX3_9PSED</name>
<dbReference type="AlphaFoldDB" id="A0A1I5XHX3"/>
<organism evidence="1 2">
    <name type="scientific">Pseudomonas borbori</name>
    <dbReference type="NCBI Taxonomy" id="289003"/>
    <lineage>
        <taxon>Bacteria</taxon>
        <taxon>Pseudomonadati</taxon>
        <taxon>Pseudomonadota</taxon>
        <taxon>Gammaproteobacteria</taxon>
        <taxon>Pseudomonadales</taxon>
        <taxon>Pseudomonadaceae</taxon>
        <taxon>Pseudomonas</taxon>
    </lineage>
</organism>
<gene>
    <name evidence="1" type="ORF">SAMN05216190_16110</name>
</gene>
<dbReference type="EMBL" id="FOWX01000061">
    <property type="protein sequence ID" value="SFQ31544.1"/>
    <property type="molecule type" value="Genomic_DNA"/>
</dbReference>
<dbReference type="Proteomes" id="UP000198784">
    <property type="component" value="Unassembled WGS sequence"/>
</dbReference>
<accession>A0A1I5XHX3</accession>
<keyword evidence="2" id="KW-1185">Reference proteome</keyword>
<evidence type="ECO:0000313" key="2">
    <source>
        <dbReference type="Proteomes" id="UP000198784"/>
    </source>
</evidence>